<organism evidence="1 2">
    <name type="scientific">Cichorium intybus</name>
    <name type="common">Chicory</name>
    <dbReference type="NCBI Taxonomy" id="13427"/>
    <lineage>
        <taxon>Eukaryota</taxon>
        <taxon>Viridiplantae</taxon>
        <taxon>Streptophyta</taxon>
        <taxon>Embryophyta</taxon>
        <taxon>Tracheophyta</taxon>
        <taxon>Spermatophyta</taxon>
        <taxon>Magnoliopsida</taxon>
        <taxon>eudicotyledons</taxon>
        <taxon>Gunneridae</taxon>
        <taxon>Pentapetalae</taxon>
        <taxon>asterids</taxon>
        <taxon>campanulids</taxon>
        <taxon>Asterales</taxon>
        <taxon>Asteraceae</taxon>
        <taxon>Cichorioideae</taxon>
        <taxon>Cichorieae</taxon>
        <taxon>Cichoriinae</taxon>
        <taxon>Cichorium</taxon>
    </lineage>
</organism>
<comment type="caution">
    <text evidence="1">The sequence shown here is derived from an EMBL/GenBank/DDBJ whole genome shotgun (WGS) entry which is preliminary data.</text>
</comment>
<evidence type="ECO:0000313" key="2">
    <source>
        <dbReference type="Proteomes" id="UP001055811"/>
    </source>
</evidence>
<sequence length="278" mass="32232">MSLKNKTRSSIGNEIFYHHKFSNHAVLHLFNQAIVMNSMSTKTPKREDDVDMISELPDHILVFILSLSLRLSCSNDYAMPTIRRWINAAITRNVKLLELKVCPRNESKEIVLPHSLMTCSSLEVLSNYFVEALHLPVSFPNLKTLELTIDCLIVDSVIEFLKCLPDLESLHLIIQQWFLTSTYGDLDQDDRRRILTRRLKRVEFYEFDGEHEKLEKAAFLLEHGDALEEMVFSWSNEAKYHELSMETMKKVSKFHKASSSVKVITLLRPDIAIFSDNM</sequence>
<dbReference type="EMBL" id="CM042011">
    <property type="protein sequence ID" value="KAI3766121.1"/>
    <property type="molecule type" value="Genomic_DNA"/>
</dbReference>
<reference evidence="2" key="1">
    <citation type="journal article" date="2022" name="Mol. Ecol. Resour.">
        <title>The genomes of chicory, endive, great burdock and yacon provide insights into Asteraceae palaeo-polyploidization history and plant inulin production.</title>
        <authorList>
            <person name="Fan W."/>
            <person name="Wang S."/>
            <person name="Wang H."/>
            <person name="Wang A."/>
            <person name="Jiang F."/>
            <person name="Liu H."/>
            <person name="Zhao H."/>
            <person name="Xu D."/>
            <person name="Zhang Y."/>
        </authorList>
    </citation>
    <scope>NUCLEOTIDE SEQUENCE [LARGE SCALE GENOMIC DNA]</scope>
    <source>
        <strain evidence="2">cv. Punajuju</strain>
    </source>
</reference>
<protein>
    <submittedName>
        <fullName evidence="1">Uncharacterized protein</fullName>
    </submittedName>
</protein>
<name>A0ACB9F5Z9_CICIN</name>
<evidence type="ECO:0000313" key="1">
    <source>
        <dbReference type="EMBL" id="KAI3766121.1"/>
    </source>
</evidence>
<accession>A0ACB9F5Z9</accession>
<reference evidence="1 2" key="2">
    <citation type="journal article" date="2022" name="Mol. Ecol. Resour.">
        <title>The genomes of chicory, endive, great burdock and yacon provide insights into Asteraceae paleo-polyploidization history and plant inulin production.</title>
        <authorList>
            <person name="Fan W."/>
            <person name="Wang S."/>
            <person name="Wang H."/>
            <person name="Wang A."/>
            <person name="Jiang F."/>
            <person name="Liu H."/>
            <person name="Zhao H."/>
            <person name="Xu D."/>
            <person name="Zhang Y."/>
        </authorList>
    </citation>
    <scope>NUCLEOTIDE SEQUENCE [LARGE SCALE GENOMIC DNA]</scope>
    <source>
        <strain evidence="2">cv. Punajuju</strain>
        <tissue evidence="1">Leaves</tissue>
    </source>
</reference>
<keyword evidence="2" id="KW-1185">Reference proteome</keyword>
<dbReference type="Proteomes" id="UP001055811">
    <property type="component" value="Linkage Group LG03"/>
</dbReference>
<proteinExistence type="predicted"/>
<gene>
    <name evidence="1" type="ORF">L2E82_16171</name>
</gene>